<proteinExistence type="predicted"/>
<gene>
    <name evidence="4" type="ORF">SAM23877_0609</name>
    <name evidence="5" type="ORF">SAML0540</name>
</gene>
<feature type="region of interest" description="Disordered" evidence="2">
    <location>
        <begin position="224"/>
        <end position="286"/>
    </location>
</feature>
<evidence type="ECO:0000259" key="3">
    <source>
        <dbReference type="Pfam" id="PF08706"/>
    </source>
</evidence>
<evidence type="ECO:0000313" key="6">
    <source>
        <dbReference type="Proteomes" id="UP000061018"/>
    </source>
</evidence>
<dbReference type="Pfam" id="PF08706">
    <property type="entry name" value="D5_N"/>
    <property type="match status" value="1"/>
</dbReference>
<protein>
    <submittedName>
        <fullName evidence="5">Putative DNA primase/helicase</fullName>
    </submittedName>
</protein>
<evidence type="ECO:0000256" key="2">
    <source>
        <dbReference type="SAM" id="MobiDB-lite"/>
    </source>
</evidence>
<sequence length="286" mass="31423">MGAVDRGRVPRGGRPRQEVPRHHAAHPFRLLDVHHVEPRHRRHQADGRRAEAHHRQLALSTTGINAMLTQATSAPGMVINAALLDADPYALCTPDGMVDLRTGLVKAPDPPRTSTHGPPPSDPRTMPTPRWERFLADAFGEDAEAQHMVSDFQLLLGYSVTGDVGGQVPPLLFDSGTIGKSVLLDVLMRLLGDYADAAPLGFSWHALHGRRAIFCSEVKHGDKYTERSTTWQTPSSPRKDPVRSRYYAGRSESGRNSIERSESAEGRPHPDERSEHDHTGRSSSAG</sequence>
<reference evidence="6" key="2">
    <citation type="journal article" date="2015" name="J. Biotechnol.">
        <title>Complete genome sequence of Streptomyces ambofaciens ATCC 23877, the spiramycin producer.</title>
        <authorList>
            <person name="Thibessard A."/>
            <person name="Haas D."/>
            <person name="Gerbaud C."/>
            <person name="Aigle B."/>
            <person name="Lautru S."/>
            <person name="Pernodet J.L."/>
            <person name="Leblond P."/>
        </authorList>
    </citation>
    <scope>NUCLEOTIDE SEQUENCE [LARGE SCALE GENOMIC DNA]</scope>
    <source>
        <strain evidence="6">ATCC 23877 / 3486 / DSM 40053 / JCM 4204 / NBRC 12836 / NRRL B-2516</strain>
    </source>
</reference>
<feature type="compositionally biased region" description="Polar residues" evidence="2">
    <location>
        <begin position="227"/>
        <end position="236"/>
    </location>
</feature>
<keyword evidence="5" id="KW-0347">Helicase</keyword>
<dbReference type="Proteomes" id="UP000061018">
    <property type="component" value="Chromosome"/>
</dbReference>
<keyword evidence="5" id="KW-0547">Nucleotide-binding</keyword>
<dbReference type="PANTHER" id="PTHR35372">
    <property type="entry name" value="ATP BINDING PROTEIN-RELATED"/>
    <property type="match status" value="1"/>
</dbReference>
<evidence type="ECO:0000313" key="4">
    <source>
        <dbReference type="EMBL" id="AKZ53658.1"/>
    </source>
</evidence>
<dbReference type="STRING" id="1889.SAM40697_0502"/>
<feature type="region of interest" description="Disordered" evidence="2">
    <location>
        <begin position="1"/>
        <end position="25"/>
    </location>
</feature>
<dbReference type="AlphaFoldDB" id="A3KIJ2"/>
<dbReference type="KEGG" id="samb:SAM23877_0609"/>
<evidence type="ECO:0000256" key="1">
    <source>
        <dbReference type="ARBA" id="ARBA00022801"/>
    </source>
</evidence>
<dbReference type="EMBL" id="CP012382">
    <property type="protein sequence ID" value="AKZ53658.1"/>
    <property type="molecule type" value="Genomic_DNA"/>
</dbReference>
<reference evidence="4" key="3">
    <citation type="submission" date="2015-07" db="EMBL/GenBank/DDBJ databases">
        <title>Complete genome sequence of Streptomyces ambofaciens ATCC 23877, the spiramycin producer.</title>
        <authorList>
            <person name="Thibessard A."/>
            <person name="Haas D."/>
            <person name="Gerbaud C."/>
            <person name="Aigle B."/>
            <person name="Lautru S."/>
            <person name="Pernodet J.-L."/>
            <person name="Leblond P."/>
        </authorList>
    </citation>
    <scope>NUCLEOTIDE SEQUENCE [LARGE SCALE GENOMIC DNA]</scope>
    <source>
        <strain evidence="4">ATCC 23877</strain>
    </source>
</reference>
<dbReference type="EMBL" id="AM238663">
    <property type="protein sequence ID" value="CAJ89526.1"/>
    <property type="molecule type" value="Genomic_DNA"/>
</dbReference>
<evidence type="ECO:0000313" key="5">
    <source>
        <dbReference type="EMBL" id="CAJ89526.1"/>
    </source>
</evidence>
<feature type="compositionally biased region" description="Basic and acidic residues" evidence="2">
    <location>
        <begin position="257"/>
        <end position="280"/>
    </location>
</feature>
<dbReference type="GO" id="GO:0004386">
    <property type="term" value="F:helicase activity"/>
    <property type="evidence" value="ECO:0007669"/>
    <property type="project" value="UniProtKB-KW"/>
</dbReference>
<feature type="region of interest" description="Disordered" evidence="2">
    <location>
        <begin position="102"/>
        <end position="127"/>
    </location>
</feature>
<dbReference type="InterPro" id="IPR014818">
    <property type="entry name" value="Phage/plasmid_primase_P4_C"/>
</dbReference>
<reference evidence="5" key="1">
    <citation type="journal article" date="2006" name="Mol. Biol. Evol.">
        <title>Evolution of the terminal regions of the Streptomyces linear chromosome.</title>
        <authorList>
            <person name="Choulet F."/>
            <person name="Aigle B."/>
            <person name="Gallois A."/>
            <person name="Mangenot S."/>
            <person name="Gerbaud C."/>
            <person name="Truong C."/>
            <person name="Francou F.X."/>
            <person name="Fourrier C."/>
            <person name="Guerineau M."/>
            <person name="Decaris B."/>
            <person name="Barbe V."/>
            <person name="Pernodet J.L."/>
            <person name="Leblond P."/>
        </authorList>
    </citation>
    <scope>NUCLEOTIDE SEQUENCE</scope>
    <source>
        <strain evidence="5">ATCC 23877</strain>
    </source>
</reference>
<dbReference type="GO" id="GO:0016787">
    <property type="term" value="F:hydrolase activity"/>
    <property type="evidence" value="ECO:0007669"/>
    <property type="project" value="UniProtKB-KW"/>
</dbReference>
<organism evidence="5">
    <name type="scientific">Streptomyces ambofaciens (strain ATCC 23877 / 3486 / DSM 40053 / JCM 4204 / NBRC 12836 / NRRL B-2516)</name>
    <dbReference type="NCBI Taxonomy" id="278992"/>
    <lineage>
        <taxon>Bacteria</taxon>
        <taxon>Bacillati</taxon>
        <taxon>Actinomycetota</taxon>
        <taxon>Actinomycetes</taxon>
        <taxon>Kitasatosporales</taxon>
        <taxon>Streptomycetaceae</taxon>
        <taxon>Streptomyces</taxon>
    </lineage>
</organism>
<keyword evidence="1" id="KW-0378">Hydrolase</keyword>
<dbReference type="PANTHER" id="PTHR35372:SF2">
    <property type="entry name" value="SF3 HELICASE DOMAIN-CONTAINING PROTEIN"/>
    <property type="match status" value="1"/>
</dbReference>
<feature type="domain" description="Bacteriophage/plasmid primase P4 C-terminal" evidence="3">
    <location>
        <begin position="54"/>
        <end position="140"/>
    </location>
</feature>
<name>A3KIJ2_STRA7</name>
<accession>A3KIJ2</accession>
<dbReference type="InterPro" id="IPR051620">
    <property type="entry name" value="ORF904-like_C"/>
</dbReference>
<keyword evidence="5" id="KW-0067">ATP-binding</keyword>